<evidence type="ECO:0000256" key="2">
    <source>
        <dbReference type="SAM" id="MobiDB-lite"/>
    </source>
</evidence>
<dbReference type="GO" id="GO:0043565">
    <property type="term" value="F:sequence-specific DNA binding"/>
    <property type="evidence" value="ECO:0007669"/>
    <property type="project" value="TreeGrafter"/>
</dbReference>
<dbReference type="Gene3D" id="2.60.200.20">
    <property type="match status" value="1"/>
</dbReference>
<dbReference type="InterPro" id="IPR000253">
    <property type="entry name" value="FHA_dom"/>
</dbReference>
<protein>
    <recommendedName>
        <fullName evidence="3">FHA domain-containing protein</fullName>
    </recommendedName>
</protein>
<dbReference type="PANTHER" id="PTHR21712:SF29">
    <property type="entry name" value="PRE-RRNA-PROCESSING PROTEIN FHL1"/>
    <property type="match status" value="1"/>
</dbReference>
<dbReference type="SUPFAM" id="SSF49879">
    <property type="entry name" value="SMAD/FHA domain"/>
    <property type="match status" value="1"/>
</dbReference>
<dbReference type="InterPro" id="IPR045178">
    <property type="entry name" value="Fhl1/FHA1"/>
</dbReference>
<keyword evidence="1" id="KW-0539">Nucleus</keyword>
<dbReference type="OrthoDB" id="5954824at2759"/>
<feature type="region of interest" description="Disordered" evidence="2">
    <location>
        <begin position="447"/>
        <end position="495"/>
    </location>
</feature>
<name>A0A168RU61_ABSGL</name>
<evidence type="ECO:0000313" key="5">
    <source>
        <dbReference type="Proteomes" id="UP000078561"/>
    </source>
</evidence>
<proteinExistence type="predicted"/>
<dbReference type="AlphaFoldDB" id="A0A168RU61"/>
<feature type="compositionally biased region" description="Pro residues" evidence="2">
    <location>
        <begin position="460"/>
        <end position="477"/>
    </location>
</feature>
<sequence length="511" mass="56366">MDNKRANTQSSKSKEINLQDKEMGLHLLLSPKATVNVLSPSVHPDQTHLYPILAGSNWTCYITGDTVRLGRAPEHKTQNVTKEALDVDFCGNKQISRRHAEIKFNAKKNHWELRVYGRIGVKVNHTLITKKRRSVPLTSMAYLDIGGNGFVFVLPDNADGKLGERIDPQGESSTTAAAATSSSLDTTDQSLEKEHDDPLANIIADIFETKDDKDYQPTTQQLLKSVIQHCRKESLDQDHYTMENVLRALVLDSRFKVAQVSLALTAEEADKVKWYRDRPLTTASFDTVTASTDDWSDFGYDFGDSNDHPTGGETNEEVSTTTGTPSAAAMEPGSWTSSSSSILPSSDATSPLDNTPHTLPSATSPATDIHHLENTHHTLPPVPSPDIHQQSQDECPPFHDKVVEEAGAWGQLDAYHISSYAEHMVHSGYSRGVSLLAMYSSILATEEATHHHQPENTPALSPPALAPVSLYPPPPSDGPAFSHQKRKRSTAGHEDRNLWTRFRTTIFRAQP</sequence>
<feature type="region of interest" description="Disordered" evidence="2">
    <location>
        <begin position="302"/>
        <end position="395"/>
    </location>
</feature>
<dbReference type="GO" id="GO:0060962">
    <property type="term" value="P:regulation of ribosomal protein gene transcription by RNA polymerase II"/>
    <property type="evidence" value="ECO:0007669"/>
    <property type="project" value="InterPro"/>
</dbReference>
<dbReference type="InterPro" id="IPR008984">
    <property type="entry name" value="SMAD_FHA_dom_sf"/>
</dbReference>
<evidence type="ECO:0000256" key="1">
    <source>
        <dbReference type="ARBA" id="ARBA00023242"/>
    </source>
</evidence>
<evidence type="ECO:0000313" key="4">
    <source>
        <dbReference type="EMBL" id="SAM07398.1"/>
    </source>
</evidence>
<feature type="compositionally biased region" description="Low complexity" evidence="2">
    <location>
        <begin position="334"/>
        <end position="350"/>
    </location>
</feature>
<dbReference type="CDD" id="cd22701">
    <property type="entry name" value="FHA_FKH1-like"/>
    <property type="match status" value="1"/>
</dbReference>
<keyword evidence="5" id="KW-1185">Reference proteome</keyword>
<feature type="compositionally biased region" description="Low complexity" evidence="2">
    <location>
        <begin position="172"/>
        <end position="188"/>
    </location>
</feature>
<dbReference type="EMBL" id="LT554740">
    <property type="protein sequence ID" value="SAM07398.1"/>
    <property type="molecule type" value="Genomic_DNA"/>
</dbReference>
<dbReference type="STRING" id="4829.A0A168RU61"/>
<dbReference type="PROSITE" id="PS50006">
    <property type="entry name" value="FHA_DOMAIN"/>
    <property type="match status" value="1"/>
</dbReference>
<gene>
    <name evidence="4" type="primary">ABSGL_13039.1 scaffold 13554</name>
</gene>
<organism evidence="4">
    <name type="scientific">Absidia glauca</name>
    <name type="common">Pin mould</name>
    <dbReference type="NCBI Taxonomy" id="4829"/>
    <lineage>
        <taxon>Eukaryota</taxon>
        <taxon>Fungi</taxon>
        <taxon>Fungi incertae sedis</taxon>
        <taxon>Mucoromycota</taxon>
        <taxon>Mucoromycotina</taxon>
        <taxon>Mucoromycetes</taxon>
        <taxon>Mucorales</taxon>
        <taxon>Cunninghamellaceae</taxon>
        <taxon>Absidia</taxon>
    </lineage>
</organism>
<dbReference type="Proteomes" id="UP000078561">
    <property type="component" value="Unassembled WGS sequence"/>
</dbReference>
<dbReference type="PANTHER" id="PTHR21712">
    <property type="entry name" value="PRE-RRNA-PROCESSING PROTEIN FHL1"/>
    <property type="match status" value="1"/>
</dbReference>
<evidence type="ECO:0000259" key="3">
    <source>
        <dbReference type="PROSITE" id="PS50006"/>
    </source>
</evidence>
<feature type="region of interest" description="Disordered" evidence="2">
    <location>
        <begin position="162"/>
        <end position="192"/>
    </location>
</feature>
<dbReference type="Pfam" id="PF00498">
    <property type="entry name" value="FHA"/>
    <property type="match status" value="1"/>
</dbReference>
<feature type="compositionally biased region" description="Polar residues" evidence="2">
    <location>
        <begin position="351"/>
        <end position="366"/>
    </location>
</feature>
<feature type="domain" description="FHA" evidence="3">
    <location>
        <begin position="67"/>
        <end position="128"/>
    </location>
</feature>
<dbReference type="GO" id="GO:0005634">
    <property type="term" value="C:nucleus"/>
    <property type="evidence" value="ECO:0007669"/>
    <property type="project" value="TreeGrafter"/>
</dbReference>
<accession>A0A168RU61</accession>
<dbReference type="InParanoid" id="A0A168RU61"/>
<reference evidence="4" key="1">
    <citation type="submission" date="2016-04" db="EMBL/GenBank/DDBJ databases">
        <authorList>
            <person name="Evans L.H."/>
            <person name="Alamgir A."/>
            <person name="Owens N."/>
            <person name="Weber N.D."/>
            <person name="Virtaneva K."/>
            <person name="Barbian K."/>
            <person name="Babar A."/>
            <person name="Rosenke K."/>
        </authorList>
    </citation>
    <scope>NUCLEOTIDE SEQUENCE [LARGE SCALE GENOMIC DNA]</scope>
    <source>
        <strain evidence="4">CBS 101.48</strain>
    </source>
</reference>